<evidence type="ECO:0000313" key="1">
    <source>
        <dbReference type="EMBL" id="CDW39761.1"/>
    </source>
</evidence>
<accession>A0A0K2UPV0</accession>
<sequence length="13" mass="1639">MHVRQSKSFVQYE</sequence>
<name>A0A0K2UPV0_LEPSM</name>
<dbReference type="EMBL" id="HACA01022400">
    <property type="protein sequence ID" value="CDW39761.1"/>
    <property type="molecule type" value="Transcribed_RNA"/>
</dbReference>
<proteinExistence type="predicted"/>
<reference evidence="1" key="1">
    <citation type="submission" date="2014-05" db="EMBL/GenBank/DDBJ databases">
        <authorList>
            <person name="Chronopoulou M."/>
        </authorList>
    </citation>
    <scope>NUCLEOTIDE SEQUENCE</scope>
    <source>
        <tissue evidence="1">Whole organism</tissue>
    </source>
</reference>
<organism evidence="1">
    <name type="scientific">Lepeophtheirus salmonis</name>
    <name type="common">Salmon louse</name>
    <name type="synonym">Caligus salmonis</name>
    <dbReference type="NCBI Taxonomy" id="72036"/>
    <lineage>
        <taxon>Eukaryota</taxon>
        <taxon>Metazoa</taxon>
        <taxon>Ecdysozoa</taxon>
        <taxon>Arthropoda</taxon>
        <taxon>Crustacea</taxon>
        <taxon>Multicrustacea</taxon>
        <taxon>Hexanauplia</taxon>
        <taxon>Copepoda</taxon>
        <taxon>Siphonostomatoida</taxon>
        <taxon>Caligidae</taxon>
        <taxon>Lepeophtheirus</taxon>
    </lineage>
</organism>
<protein>
    <submittedName>
        <fullName evidence="1">Uncharacterized protein</fullName>
    </submittedName>
</protein>